<dbReference type="AlphaFoldDB" id="A0A381URU4"/>
<evidence type="ECO:0000256" key="6">
    <source>
        <dbReference type="SAM" id="Phobius"/>
    </source>
</evidence>
<evidence type="ECO:0000256" key="3">
    <source>
        <dbReference type="ARBA" id="ARBA00022692"/>
    </source>
</evidence>
<organism evidence="7">
    <name type="scientific">marine metagenome</name>
    <dbReference type="NCBI Taxonomy" id="408172"/>
    <lineage>
        <taxon>unclassified sequences</taxon>
        <taxon>metagenomes</taxon>
        <taxon>ecological metagenomes</taxon>
    </lineage>
</organism>
<evidence type="ECO:0000256" key="4">
    <source>
        <dbReference type="ARBA" id="ARBA00022989"/>
    </source>
</evidence>
<sequence length="364" mass="39547">MTFSDTIAAIIGERTTHPRQFKLWVDVKSIEGCIGMFLSSFMIIYIGTDLFAWLFEAAFFIPLPILIGVSGFVAMLVTLSESNSSRGSDNFSVPIIAALSYDLYLINYTHGQLDSLLIWSVLSGIAFYLAFKYKSLSKNGVIAAYIMGIIIFGAGGLKWVTPIVTFFILSSIISKISKSDNQIHKGSKRDIIQVLANGGIATIISIINFYAPNENLYIIYLAVIAAATADTWASEIGSFSYTDPFHVIKFTRVPKGTSGAISFLGTIGSVLGATTIAIVGSIWNVSLPLIYLIVITGSIGSLVDSFIGGSIQANFQCLKCNNITEKRTHCNASSLHKSGIYFIDNDMVNFLNTVSAIFILIILK</sequence>
<gene>
    <name evidence="7" type="ORF">METZ01_LOCUS83720</name>
</gene>
<dbReference type="Pfam" id="PF01940">
    <property type="entry name" value="DUF92"/>
    <property type="match status" value="1"/>
</dbReference>
<dbReference type="PANTHER" id="PTHR13353">
    <property type="entry name" value="TRANSMEMBRANE PROTEIN 19"/>
    <property type="match status" value="1"/>
</dbReference>
<proteinExistence type="inferred from homology"/>
<evidence type="ECO:0000256" key="1">
    <source>
        <dbReference type="ARBA" id="ARBA00004141"/>
    </source>
</evidence>
<feature type="transmembrane region" description="Helical" evidence="6">
    <location>
        <begin position="217"/>
        <end position="239"/>
    </location>
</feature>
<reference evidence="7" key="1">
    <citation type="submission" date="2018-05" db="EMBL/GenBank/DDBJ databases">
        <authorList>
            <person name="Lanie J.A."/>
            <person name="Ng W.-L."/>
            <person name="Kazmierczak K.M."/>
            <person name="Andrzejewski T.M."/>
            <person name="Davidsen T.M."/>
            <person name="Wayne K.J."/>
            <person name="Tettelin H."/>
            <person name="Glass J.I."/>
            <person name="Rusch D."/>
            <person name="Podicherti R."/>
            <person name="Tsui H.-C.T."/>
            <person name="Winkler M.E."/>
        </authorList>
    </citation>
    <scope>NUCLEOTIDE SEQUENCE</scope>
</reference>
<feature type="transmembrane region" description="Helical" evidence="6">
    <location>
        <begin position="145"/>
        <end position="170"/>
    </location>
</feature>
<dbReference type="EMBL" id="UINC01006999">
    <property type="protein sequence ID" value="SVA30866.1"/>
    <property type="molecule type" value="Genomic_DNA"/>
</dbReference>
<evidence type="ECO:0008006" key="8">
    <source>
        <dbReference type="Google" id="ProtNLM"/>
    </source>
</evidence>
<feature type="transmembrane region" description="Helical" evidence="6">
    <location>
        <begin position="59"/>
        <end position="79"/>
    </location>
</feature>
<dbReference type="PANTHER" id="PTHR13353:SF5">
    <property type="entry name" value="TRANSMEMBRANE PROTEIN 19"/>
    <property type="match status" value="1"/>
</dbReference>
<dbReference type="InterPro" id="IPR002794">
    <property type="entry name" value="DUF92_TMEM19"/>
</dbReference>
<keyword evidence="5 6" id="KW-0472">Membrane</keyword>
<feature type="transmembrane region" description="Helical" evidence="6">
    <location>
        <begin position="260"/>
        <end position="283"/>
    </location>
</feature>
<protein>
    <recommendedName>
        <fullName evidence="8">DUF92 domain-containing protein</fullName>
    </recommendedName>
</protein>
<evidence type="ECO:0000256" key="5">
    <source>
        <dbReference type="ARBA" id="ARBA00023136"/>
    </source>
</evidence>
<feature type="transmembrane region" description="Helical" evidence="6">
    <location>
        <begin position="191"/>
        <end position="211"/>
    </location>
</feature>
<feature type="transmembrane region" description="Helical" evidence="6">
    <location>
        <begin position="116"/>
        <end position="133"/>
    </location>
</feature>
<comment type="similarity">
    <text evidence="2">Belongs to the TMEM19 family.</text>
</comment>
<accession>A0A381URU4</accession>
<comment type="subcellular location">
    <subcellularLocation>
        <location evidence="1">Membrane</location>
        <topology evidence="1">Multi-pass membrane protein</topology>
    </subcellularLocation>
</comment>
<evidence type="ECO:0000313" key="7">
    <source>
        <dbReference type="EMBL" id="SVA30866.1"/>
    </source>
</evidence>
<evidence type="ECO:0000256" key="2">
    <source>
        <dbReference type="ARBA" id="ARBA00009012"/>
    </source>
</evidence>
<name>A0A381URU4_9ZZZZ</name>
<keyword evidence="4 6" id="KW-1133">Transmembrane helix</keyword>
<feature type="transmembrane region" description="Helical" evidence="6">
    <location>
        <begin position="29"/>
        <end position="47"/>
    </location>
</feature>
<keyword evidence="3 6" id="KW-0812">Transmembrane</keyword>
<dbReference type="GO" id="GO:0016020">
    <property type="term" value="C:membrane"/>
    <property type="evidence" value="ECO:0007669"/>
    <property type="project" value="UniProtKB-SubCell"/>
</dbReference>
<feature type="transmembrane region" description="Helical" evidence="6">
    <location>
        <begin position="289"/>
        <end position="309"/>
    </location>
</feature>